<dbReference type="PANTHER" id="PTHR11934:SF0">
    <property type="entry name" value="RIBOSE-5-PHOSPHATE ISOMERASE"/>
    <property type="match status" value="1"/>
</dbReference>
<dbReference type="NCBIfam" id="TIGR00021">
    <property type="entry name" value="rpiA"/>
    <property type="match status" value="1"/>
</dbReference>
<dbReference type="GeneID" id="5892773"/>
<dbReference type="FunFam" id="3.40.50.1360:FF:000001">
    <property type="entry name" value="Ribose-5-phosphate isomerase A"/>
    <property type="match status" value="1"/>
</dbReference>
<protein>
    <recommendedName>
        <fullName evidence="4">ribose-5-phosphate isomerase</fullName>
        <ecNumber evidence="4">5.3.1.6</ecNumber>
    </recommendedName>
    <alternativeName>
        <fullName evidence="6">Phosphoriboisomerase</fullName>
    </alternativeName>
</protein>
<comment type="catalytic activity">
    <reaction evidence="1">
        <text>aldehydo-D-ribose 5-phosphate = D-ribulose 5-phosphate</text>
        <dbReference type="Rhea" id="RHEA:14657"/>
        <dbReference type="ChEBI" id="CHEBI:58121"/>
        <dbReference type="ChEBI" id="CHEBI:58273"/>
        <dbReference type="EC" id="5.3.1.6"/>
    </reaction>
</comment>
<evidence type="ECO:0000256" key="6">
    <source>
        <dbReference type="ARBA" id="ARBA00029734"/>
    </source>
</evidence>
<dbReference type="RefSeq" id="XP_001747541.1">
    <property type="nucleotide sequence ID" value="XM_001747489.1"/>
</dbReference>
<dbReference type="eggNOG" id="KOG3075">
    <property type="taxonomic scope" value="Eukaryota"/>
</dbReference>
<accession>A9V4I9</accession>
<evidence type="ECO:0000256" key="5">
    <source>
        <dbReference type="ARBA" id="ARBA00023235"/>
    </source>
</evidence>
<reference evidence="7 8" key="1">
    <citation type="journal article" date="2008" name="Nature">
        <title>The genome of the choanoflagellate Monosiga brevicollis and the origin of metazoans.</title>
        <authorList>
            <consortium name="JGI Sequencing"/>
            <person name="King N."/>
            <person name="Westbrook M.J."/>
            <person name="Young S.L."/>
            <person name="Kuo A."/>
            <person name="Abedin M."/>
            <person name="Chapman J."/>
            <person name="Fairclough S."/>
            <person name="Hellsten U."/>
            <person name="Isogai Y."/>
            <person name="Letunic I."/>
            <person name="Marr M."/>
            <person name="Pincus D."/>
            <person name="Putnam N."/>
            <person name="Rokas A."/>
            <person name="Wright K.J."/>
            <person name="Zuzow R."/>
            <person name="Dirks W."/>
            <person name="Good M."/>
            <person name="Goodstein D."/>
            <person name="Lemons D."/>
            <person name="Li W."/>
            <person name="Lyons J.B."/>
            <person name="Morris A."/>
            <person name="Nichols S."/>
            <person name="Richter D.J."/>
            <person name="Salamov A."/>
            <person name="Bork P."/>
            <person name="Lim W.A."/>
            <person name="Manning G."/>
            <person name="Miller W.T."/>
            <person name="McGinnis W."/>
            <person name="Shapiro H."/>
            <person name="Tjian R."/>
            <person name="Grigoriev I.V."/>
            <person name="Rokhsar D."/>
        </authorList>
    </citation>
    <scope>NUCLEOTIDE SEQUENCE [LARGE SCALE GENOMIC DNA]</scope>
    <source>
        <strain evidence="8">MX1 / ATCC 50154</strain>
    </source>
</reference>
<dbReference type="OMA" id="LGIPMYN"/>
<evidence type="ECO:0000256" key="2">
    <source>
        <dbReference type="ARBA" id="ARBA00004988"/>
    </source>
</evidence>
<name>A9V4I9_MONBE</name>
<keyword evidence="8" id="KW-1185">Reference proteome</keyword>
<dbReference type="GO" id="GO:0006014">
    <property type="term" value="P:D-ribose metabolic process"/>
    <property type="evidence" value="ECO:0000318"/>
    <property type="project" value="GO_Central"/>
</dbReference>
<dbReference type="AlphaFoldDB" id="A9V4I9"/>
<gene>
    <name evidence="7" type="ORF">MONBRDRAFT_37908</name>
</gene>
<dbReference type="Proteomes" id="UP000001357">
    <property type="component" value="Unassembled WGS sequence"/>
</dbReference>
<dbReference type="Gene3D" id="3.30.70.260">
    <property type="match status" value="1"/>
</dbReference>
<evidence type="ECO:0000313" key="7">
    <source>
        <dbReference type="EMBL" id="EDQ87621.1"/>
    </source>
</evidence>
<dbReference type="EC" id="5.3.1.6" evidence="4"/>
<evidence type="ECO:0000256" key="4">
    <source>
        <dbReference type="ARBA" id="ARBA00011959"/>
    </source>
</evidence>
<evidence type="ECO:0000313" key="8">
    <source>
        <dbReference type="Proteomes" id="UP000001357"/>
    </source>
</evidence>
<dbReference type="SUPFAM" id="SSF75445">
    <property type="entry name" value="D-ribose-5-phosphate isomerase (RpiA), lid domain"/>
    <property type="match status" value="1"/>
</dbReference>
<comment type="similarity">
    <text evidence="3">Belongs to the ribose 5-phosphate isomerase family.</text>
</comment>
<keyword evidence="5" id="KW-0413">Isomerase</keyword>
<dbReference type="STRING" id="81824.A9V4I9"/>
<organism evidence="7 8">
    <name type="scientific">Monosiga brevicollis</name>
    <name type="common">Choanoflagellate</name>
    <dbReference type="NCBI Taxonomy" id="81824"/>
    <lineage>
        <taxon>Eukaryota</taxon>
        <taxon>Choanoflagellata</taxon>
        <taxon>Craspedida</taxon>
        <taxon>Salpingoecidae</taxon>
        <taxon>Monosiga</taxon>
    </lineage>
</organism>
<dbReference type="HAMAP" id="MF_00170">
    <property type="entry name" value="Rib_5P_isom_A"/>
    <property type="match status" value="1"/>
</dbReference>
<dbReference type="SUPFAM" id="SSF100950">
    <property type="entry name" value="NagB/RpiA/CoA transferase-like"/>
    <property type="match status" value="1"/>
</dbReference>
<proteinExistence type="inferred from homology"/>
<dbReference type="GO" id="GO:0009052">
    <property type="term" value="P:pentose-phosphate shunt, non-oxidative branch"/>
    <property type="evidence" value="ECO:0000318"/>
    <property type="project" value="GO_Central"/>
</dbReference>
<dbReference type="InterPro" id="IPR037171">
    <property type="entry name" value="NagB/RpiA_transferase-like"/>
</dbReference>
<evidence type="ECO:0000256" key="3">
    <source>
        <dbReference type="ARBA" id="ARBA00008088"/>
    </source>
</evidence>
<dbReference type="EMBL" id="CH991558">
    <property type="protein sequence ID" value="EDQ87621.1"/>
    <property type="molecule type" value="Genomic_DNA"/>
</dbReference>
<dbReference type="FunFam" id="3.30.70.260:FF:000018">
    <property type="entry name" value="Ribose-5-phosphate isomerase A"/>
    <property type="match status" value="1"/>
</dbReference>
<comment type="pathway">
    <text evidence="2">Carbohydrate degradation; pentose phosphate pathway; D-ribose 5-phosphate from D-ribulose 5-phosphate (non-oxidative stage): step 1/1.</text>
</comment>
<dbReference type="UniPathway" id="UPA00115">
    <property type="reaction ID" value="UER00412"/>
</dbReference>
<dbReference type="GO" id="GO:0004751">
    <property type="term" value="F:ribose-5-phosphate isomerase activity"/>
    <property type="evidence" value="ECO:0000318"/>
    <property type="project" value="GO_Central"/>
</dbReference>
<evidence type="ECO:0000256" key="1">
    <source>
        <dbReference type="ARBA" id="ARBA00001713"/>
    </source>
</evidence>
<dbReference type="NCBIfam" id="NF001924">
    <property type="entry name" value="PRK00702.1"/>
    <property type="match status" value="1"/>
</dbReference>
<dbReference type="Gene3D" id="3.40.50.1360">
    <property type="match status" value="1"/>
</dbReference>
<sequence>MRGYACRRSPRKFSLKLFSVVDVKMAEISQEVLQGLDTVAQAKLRAAYAAVDNHVKDGQVVGIGSGSTVVFAVQRLAQRVRDENLRVICIPTSFQARQLILENKLVLGDLNANPVLDVAIDGADEVSAQLDCIKGGGGCLLQEKIVASNADQLIIIADYSKIADYLGSVWKKGVPLEVIADCYVPIMRKLEKMGGKPVLRMAKAKAGPCVTDNGNFIVDCDFGVMQEPAKLEQQLLSIPGLVETGFFLQMAVKAYFGMQDGSVKTLDAPARQ</sequence>
<dbReference type="InterPro" id="IPR020672">
    <property type="entry name" value="Ribose5P_isomerase_typA_subgr"/>
</dbReference>
<dbReference type="InterPro" id="IPR004788">
    <property type="entry name" value="Ribose5P_isomerase_type_A"/>
</dbReference>
<dbReference type="GO" id="GO:0005737">
    <property type="term" value="C:cytoplasm"/>
    <property type="evidence" value="ECO:0000318"/>
    <property type="project" value="GO_Central"/>
</dbReference>
<dbReference type="InParanoid" id="A9V4I9"/>
<dbReference type="KEGG" id="mbr:MONBRDRAFT_37908"/>
<dbReference type="Pfam" id="PF06026">
    <property type="entry name" value="Rib_5-P_isom_A"/>
    <property type="match status" value="1"/>
</dbReference>
<dbReference type="PANTHER" id="PTHR11934">
    <property type="entry name" value="RIBOSE-5-PHOSPHATE ISOMERASE"/>
    <property type="match status" value="1"/>
</dbReference>
<dbReference type="CDD" id="cd01398">
    <property type="entry name" value="RPI_A"/>
    <property type="match status" value="1"/>
</dbReference>
<dbReference type="FunCoup" id="A9V4I9">
    <property type="interactions" value="1497"/>
</dbReference>